<dbReference type="Pfam" id="PF21787">
    <property type="entry name" value="TNP-like_RNaseH_N"/>
    <property type="match status" value="1"/>
</dbReference>
<accession>A0AAW1IGG3</accession>
<dbReference type="Proteomes" id="UP001458880">
    <property type="component" value="Unassembled WGS sequence"/>
</dbReference>
<comment type="caution">
    <text evidence="2">The sequence shown here is derived from an EMBL/GenBank/DDBJ whole genome shotgun (WGS) entry which is preliminary data.</text>
</comment>
<evidence type="ECO:0000259" key="1">
    <source>
        <dbReference type="Pfam" id="PF21787"/>
    </source>
</evidence>
<reference evidence="2 3" key="1">
    <citation type="journal article" date="2024" name="BMC Genomics">
        <title>De novo assembly and annotation of Popillia japonica's genome with initial clues to its potential as an invasive pest.</title>
        <authorList>
            <person name="Cucini C."/>
            <person name="Boschi S."/>
            <person name="Funari R."/>
            <person name="Cardaioli E."/>
            <person name="Iannotti N."/>
            <person name="Marturano G."/>
            <person name="Paoli F."/>
            <person name="Bruttini M."/>
            <person name="Carapelli A."/>
            <person name="Frati F."/>
            <person name="Nardi F."/>
        </authorList>
    </citation>
    <scope>NUCLEOTIDE SEQUENCE [LARGE SCALE GENOMIC DNA]</scope>
    <source>
        <strain evidence="2">DMR45628</strain>
    </source>
</reference>
<dbReference type="InterPro" id="IPR048365">
    <property type="entry name" value="TNP-like_RNaseH_N"/>
</dbReference>
<gene>
    <name evidence="2" type="ORF">QE152_g35269</name>
</gene>
<protein>
    <submittedName>
        <fullName evidence="2">Transposase protein</fullName>
    </submittedName>
</protein>
<dbReference type="AlphaFoldDB" id="A0AAW1IGG3"/>
<name>A0AAW1IGG3_POPJA</name>
<organism evidence="2 3">
    <name type="scientific">Popillia japonica</name>
    <name type="common">Japanese beetle</name>
    <dbReference type="NCBI Taxonomy" id="7064"/>
    <lineage>
        <taxon>Eukaryota</taxon>
        <taxon>Metazoa</taxon>
        <taxon>Ecdysozoa</taxon>
        <taxon>Arthropoda</taxon>
        <taxon>Hexapoda</taxon>
        <taxon>Insecta</taxon>
        <taxon>Pterygota</taxon>
        <taxon>Neoptera</taxon>
        <taxon>Endopterygota</taxon>
        <taxon>Coleoptera</taxon>
        <taxon>Polyphaga</taxon>
        <taxon>Scarabaeiformia</taxon>
        <taxon>Scarabaeidae</taxon>
        <taxon>Rutelinae</taxon>
        <taxon>Popillia</taxon>
    </lineage>
</organism>
<keyword evidence="3" id="KW-1185">Reference proteome</keyword>
<feature type="domain" description="Transposable element P transposase-like RNase H" evidence="1">
    <location>
        <begin position="189"/>
        <end position="330"/>
    </location>
</feature>
<proteinExistence type="predicted"/>
<evidence type="ECO:0000313" key="3">
    <source>
        <dbReference type="Proteomes" id="UP001458880"/>
    </source>
</evidence>
<evidence type="ECO:0000313" key="2">
    <source>
        <dbReference type="EMBL" id="KAK9688514.1"/>
    </source>
</evidence>
<dbReference type="EMBL" id="JASPKY010000588">
    <property type="protein sequence ID" value="KAK9688514.1"/>
    <property type="molecule type" value="Genomic_DNA"/>
</dbReference>
<sequence>MRRKKKLCSEHFSDRSFRTAEKVALNYNAVPSILHTVVVSRHEPNDLAIAGPSGLHDTFTLCEPCTAESHVLNPAEIKLSLVSIKNRKIQKALCKKRKNTIKALRNRDMKGILNDIIKGCNNEVSFNLLLTQIKFKNRKPQGRRWTTKEKAVALSIYKRSPKAYRLLQCFMPLPSRATLISTLSSVPFTAGICTTIFNHLRKCVKNMQEEDRICSLIFDEMSLKQHLEYDVKNDRSSGFEDFGTERGNKYSNTALVFLIQGLRKNWKQPVAFYLVNSKMESSKKKCIAGKNTLDYCIKEVAEACIAIRLKIVATVCDMGANNLAALQQLGFTFIDPRIEISGTVIYVFFDPPHLHT</sequence>